<gene>
    <name evidence="14" type="ORF">MERGE_002688</name>
</gene>
<comment type="similarity">
    <text evidence="2 12">Belongs to the ARV1 family.</text>
</comment>
<keyword evidence="12" id="KW-0746">Sphingolipid metabolism</keyword>
<comment type="similarity">
    <text evidence="3 11">Belongs to the YIP1 family.</text>
</comment>
<keyword evidence="5 11" id="KW-0812">Transmembrane</keyword>
<feature type="domain" description="Yip1" evidence="13">
    <location>
        <begin position="88"/>
        <end position="218"/>
    </location>
</feature>
<sequence>MKNQSNLTTKKPDFLKDSNANSNPFIYIDSQEDTMETISKNINTYTSNERNSYTSTLEEPIYMTIYNDLKMIGIRAKYILLPHKDSNILRNWDLWGPFIFCLIFSLCLSLKASKNESINVFTGIFCIIWVSELVITLNLKLLKVPISMFQSLCILGYSLFPFVICTILNFFIHTTFIRFLLIIVAYVWSTYASLNVINDFSFVKRNILVIYPLLLYITQLFDLVHKTKSFNNIPIIKAVYMSSFADKYVEFDYVIITIDLMLIKPQPYIVRFWLLLILFDVYLMWLRADRQSEHTISTSTSSQAIFSNIEKCLYFLIICLLETISFHWGPRILARHCNFEAIKIQLNCGDLKALIFVLSGVLSRALVFSFFVKYTLDIPLKIHLQNRWLPWSCFNKPQ</sequence>
<evidence type="ECO:0000256" key="10">
    <source>
        <dbReference type="ARBA" id="ARBA00023136"/>
    </source>
</evidence>
<keyword evidence="6 12" id="KW-0256">Endoplasmic reticulum</keyword>
<evidence type="ECO:0000256" key="11">
    <source>
        <dbReference type="RuleBase" id="RU361264"/>
    </source>
</evidence>
<keyword evidence="8 12" id="KW-0445">Lipid transport</keyword>
<dbReference type="AlphaFoldDB" id="A0A899G200"/>
<dbReference type="GO" id="GO:0005789">
    <property type="term" value="C:endoplasmic reticulum membrane"/>
    <property type="evidence" value="ECO:0007669"/>
    <property type="project" value="UniProtKB-SubCell"/>
</dbReference>
<dbReference type="Proteomes" id="UP000663699">
    <property type="component" value="Chromosome 6"/>
</dbReference>
<feature type="transmembrane region" description="Helical" evidence="11">
    <location>
        <begin position="118"/>
        <end position="139"/>
    </location>
</feature>
<evidence type="ECO:0000256" key="6">
    <source>
        <dbReference type="ARBA" id="ARBA00022824"/>
    </source>
</evidence>
<dbReference type="GO" id="GO:0016125">
    <property type="term" value="P:sterol metabolic process"/>
    <property type="evidence" value="ECO:0007669"/>
    <property type="project" value="UniProtKB-UniRule"/>
</dbReference>
<evidence type="ECO:0000313" key="14">
    <source>
        <dbReference type="EMBL" id="QSL65378.1"/>
    </source>
</evidence>
<dbReference type="InterPro" id="IPR006977">
    <property type="entry name" value="Yip1_dom"/>
</dbReference>
<keyword evidence="12" id="KW-0333">Golgi apparatus</keyword>
<name>A0A899G200_9ASCO</name>
<comment type="subcellular location">
    <subcellularLocation>
        <location evidence="1 12">Endoplasmic reticulum membrane</location>
        <topology evidence="1 12">Multi-pass membrane protein</topology>
    </subcellularLocation>
    <subcellularLocation>
        <location evidence="11">Golgi apparatus membrane</location>
        <topology evidence="11">Multi-pass membrane protein</topology>
    </subcellularLocation>
</comment>
<evidence type="ECO:0000259" key="13">
    <source>
        <dbReference type="Pfam" id="PF04893"/>
    </source>
</evidence>
<feature type="transmembrane region" description="Helical" evidence="11">
    <location>
        <begin position="151"/>
        <end position="170"/>
    </location>
</feature>
<feature type="transmembrane region" description="Helical" evidence="11">
    <location>
        <begin position="176"/>
        <end position="194"/>
    </location>
</feature>
<dbReference type="GO" id="GO:0006888">
    <property type="term" value="P:endoplasmic reticulum to Golgi vesicle-mediated transport"/>
    <property type="evidence" value="ECO:0007669"/>
    <property type="project" value="InterPro"/>
</dbReference>
<dbReference type="EMBL" id="CP054537">
    <property type="protein sequence ID" value="QSL65378.1"/>
    <property type="molecule type" value="Genomic_DNA"/>
</dbReference>
<dbReference type="GO" id="GO:0097036">
    <property type="term" value="P:regulation of plasma membrane sterol distribution"/>
    <property type="evidence" value="ECO:0007669"/>
    <property type="project" value="UniProtKB-UniRule"/>
</dbReference>
<keyword evidence="4 12" id="KW-0813">Transport</keyword>
<dbReference type="InterPro" id="IPR007290">
    <property type="entry name" value="Arv1"/>
</dbReference>
<evidence type="ECO:0000256" key="1">
    <source>
        <dbReference type="ARBA" id="ARBA00004477"/>
    </source>
</evidence>
<feature type="transmembrane region" description="Helical" evidence="11">
    <location>
        <begin position="94"/>
        <end position="112"/>
    </location>
</feature>
<dbReference type="InterPro" id="IPR045231">
    <property type="entry name" value="Yip1/4-like"/>
</dbReference>
<evidence type="ECO:0000256" key="5">
    <source>
        <dbReference type="ARBA" id="ARBA00022692"/>
    </source>
</evidence>
<proteinExistence type="inferred from homology"/>
<feature type="transmembrane region" description="Helical" evidence="11">
    <location>
        <begin position="268"/>
        <end position="286"/>
    </location>
</feature>
<keyword evidence="7 11" id="KW-1133">Transmembrane helix</keyword>
<keyword evidence="9 12" id="KW-0443">Lipid metabolism</keyword>
<feature type="transmembrane region" description="Helical" evidence="11">
    <location>
        <begin position="353"/>
        <end position="372"/>
    </location>
</feature>
<dbReference type="GO" id="GO:0006665">
    <property type="term" value="P:sphingolipid metabolic process"/>
    <property type="evidence" value="ECO:0007669"/>
    <property type="project" value="UniProtKB-UniRule"/>
</dbReference>
<comment type="function">
    <text evidence="12">Regulates also the sphingolipid metabolism.</text>
</comment>
<dbReference type="PANTHER" id="PTHR21236:SF1">
    <property type="entry name" value="PROTEIN YIPF6"/>
    <property type="match status" value="1"/>
</dbReference>
<accession>A0A899G200</accession>
<dbReference type="Pfam" id="PF04893">
    <property type="entry name" value="Yip1"/>
    <property type="match status" value="1"/>
</dbReference>
<reference evidence="14" key="1">
    <citation type="submission" date="2020-06" db="EMBL/GenBank/DDBJ databases">
        <title>Genomes of multiple members of Pneumocystis genus reveal paths to human pathogen Pneumocystis jirovecii.</title>
        <authorList>
            <person name="Cisse O.H."/>
            <person name="Ma L."/>
            <person name="Dekker J."/>
            <person name="Khil P."/>
            <person name="Jo J."/>
            <person name="Brenchley J."/>
            <person name="Blair R."/>
            <person name="Pahar B."/>
            <person name="Chabe M."/>
            <person name="Van Rompay K.A."/>
            <person name="Keesler R."/>
            <person name="Sukura A."/>
            <person name="Hirsch V."/>
            <person name="Kutty G."/>
            <person name="Liu Y."/>
            <person name="Peng L."/>
            <person name="Chen J."/>
            <person name="Song J."/>
            <person name="Weissenbacher-Lang C."/>
            <person name="Xu J."/>
            <person name="Upham N.S."/>
            <person name="Stajich J.E."/>
            <person name="Cuomo C.A."/>
            <person name="Cushion M.T."/>
            <person name="Kovacs J.A."/>
        </authorList>
    </citation>
    <scope>NUCLEOTIDE SEQUENCE</scope>
    <source>
        <strain evidence="14">2A</strain>
    </source>
</reference>
<feature type="transmembrane region" description="Helical" evidence="11">
    <location>
        <begin position="206"/>
        <end position="224"/>
    </location>
</feature>
<evidence type="ECO:0000256" key="7">
    <source>
        <dbReference type="ARBA" id="ARBA00022989"/>
    </source>
</evidence>
<evidence type="ECO:0000256" key="8">
    <source>
        <dbReference type="ARBA" id="ARBA00023055"/>
    </source>
</evidence>
<evidence type="ECO:0000256" key="2">
    <source>
        <dbReference type="ARBA" id="ARBA00009187"/>
    </source>
</evidence>
<dbReference type="Pfam" id="PF04161">
    <property type="entry name" value="Arv1"/>
    <property type="match status" value="1"/>
</dbReference>
<dbReference type="GO" id="GO:0000139">
    <property type="term" value="C:Golgi membrane"/>
    <property type="evidence" value="ECO:0007669"/>
    <property type="project" value="UniProtKB-SubCell"/>
</dbReference>
<dbReference type="GO" id="GO:0005802">
    <property type="term" value="C:trans-Golgi network"/>
    <property type="evidence" value="ECO:0007669"/>
    <property type="project" value="TreeGrafter"/>
</dbReference>
<evidence type="ECO:0000256" key="9">
    <source>
        <dbReference type="ARBA" id="ARBA00023098"/>
    </source>
</evidence>
<dbReference type="PANTHER" id="PTHR21236">
    <property type="entry name" value="GOLGI MEMBRANE PROTEIN YIP1"/>
    <property type="match status" value="1"/>
</dbReference>
<feature type="transmembrane region" description="Helical" evidence="11">
    <location>
        <begin position="312"/>
        <end position="333"/>
    </location>
</feature>
<dbReference type="OrthoDB" id="411251at2759"/>
<evidence type="ECO:0000313" key="15">
    <source>
        <dbReference type="Proteomes" id="UP000663699"/>
    </source>
</evidence>
<evidence type="ECO:0000256" key="4">
    <source>
        <dbReference type="ARBA" id="ARBA00022448"/>
    </source>
</evidence>
<dbReference type="GO" id="GO:0032366">
    <property type="term" value="P:intracellular sterol transport"/>
    <property type="evidence" value="ECO:0007669"/>
    <property type="project" value="UniProtKB-UniRule"/>
</dbReference>
<evidence type="ECO:0000256" key="12">
    <source>
        <dbReference type="RuleBase" id="RU368065"/>
    </source>
</evidence>
<keyword evidence="15" id="KW-1185">Reference proteome</keyword>
<organism evidence="14 15">
    <name type="scientific">Pneumocystis wakefieldiae</name>
    <dbReference type="NCBI Taxonomy" id="38082"/>
    <lineage>
        <taxon>Eukaryota</taxon>
        <taxon>Fungi</taxon>
        <taxon>Dikarya</taxon>
        <taxon>Ascomycota</taxon>
        <taxon>Taphrinomycotina</taxon>
        <taxon>Pneumocystomycetes</taxon>
        <taxon>Pneumocystaceae</taxon>
        <taxon>Pneumocystis</taxon>
    </lineage>
</organism>
<keyword evidence="10 11" id="KW-0472">Membrane</keyword>
<protein>
    <recommendedName>
        <fullName evidence="11 12">Multifunctional fusion protein</fullName>
    </recommendedName>
    <domain>
        <recommendedName>
            <fullName evidence="11">Protein YIP</fullName>
        </recommendedName>
    </domain>
    <domain>
        <recommendedName>
            <fullName evidence="12">Protein ARV</fullName>
        </recommendedName>
    </domain>
</protein>
<comment type="caution">
    <text evidence="11">Lacks conserved residue(s) required for the propagation of feature annotation.</text>
</comment>
<evidence type="ECO:0000256" key="3">
    <source>
        <dbReference type="ARBA" id="ARBA00010596"/>
    </source>
</evidence>
<comment type="function">
    <text evidence="12">Mediator of sterol homeostasis involved in sterol uptake, trafficking and distribution into membranes.</text>
</comment>